<feature type="compositionally biased region" description="Polar residues" evidence="1">
    <location>
        <begin position="42"/>
        <end position="52"/>
    </location>
</feature>
<organism evidence="2">
    <name type="scientific">viral metagenome</name>
    <dbReference type="NCBI Taxonomy" id="1070528"/>
    <lineage>
        <taxon>unclassified sequences</taxon>
        <taxon>metagenomes</taxon>
        <taxon>organismal metagenomes</taxon>
    </lineage>
</organism>
<feature type="region of interest" description="Disordered" evidence="1">
    <location>
        <begin position="157"/>
        <end position="197"/>
    </location>
</feature>
<feature type="region of interest" description="Disordered" evidence="1">
    <location>
        <begin position="1"/>
        <end position="21"/>
    </location>
</feature>
<reference evidence="2" key="1">
    <citation type="journal article" date="2020" name="Nature">
        <title>Giant virus diversity and host interactions through global metagenomics.</title>
        <authorList>
            <person name="Schulz F."/>
            <person name="Roux S."/>
            <person name="Paez-Espino D."/>
            <person name="Jungbluth S."/>
            <person name="Walsh D.A."/>
            <person name="Denef V.J."/>
            <person name="McMahon K.D."/>
            <person name="Konstantinidis K.T."/>
            <person name="Eloe-Fadrosh E.A."/>
            <person name="Kyrpides N.C."/>
            <person name="Woyke T."/>
        </authorList>
    </citation>
    <scope>NUCLEOTIDE SEQUENCE</scope>
    <source>
        <strain evidence="2">GVMAG-M-3300009182-46</strain>
    </source>
</reference>
<accession>A0A6C0F3C9</accession>
<protein>
    <submittedName>
        <fullName evidence="2">Uncharacterized protein</fullName>
    </submittedName>
</protein>
<dbReference type="AlphaFoldDB" id="A0A6C0F3C9"/>
<name>A0A6C0F3C9_9ZZZZ</name>
<feature type="compositionally biased region" description="Basic residues" evidence="1">
    <location>
        <begin position="160"/>
        <end position="197"/>
    </location>
</feature>
<dbReference type="EMBL" id="MN739031">
    <property type="protein sequence ID" value="QHT36146.1"/>
    <property type="molecule type" value="Genomic_DNA"/>
</dbReference>
<proteinExistence type="predicted"/>
<evidence type="ECO:0000256" key="1">
    <source>
        <dbReference type="SAM" id="MobiDB-lite"/>
    </source>
</evidence>
<feature type="region of interest" description="Disordered" evidence="1">
    <location>
        <begin position="42"/>
        <end position="77"/>
    </location>
</feature>
<sequence>MSQEQEQEKQYKKDSSPGIEMKDFGKKKYFAFAPLVRTDSGGETQLGSSFQEGQKFASQEGERPSSSFWQSKRAHASAKKERLDVENLKYLLNKAATISSNPSDAQLKGLVFVTKLRYTPDSKTSQSLERLWDDAYRSSILEEIRVTSATDTEAMGINVKSKKSKKRKLKSKKLLKKGRHFTRSKSKTKSRKQKNKH</sequence>
<evidence type="ECO:0000313" key="2">
    <source>
        <dbReference type="EMBL" id="QHT36146.1"/>
    </source>
</evidence>